<reference evidence="3 4" key="1">
    <citation type="submission" date="2017-07" db="EMBL/GenBank/DDBJ databases">
        <title>Amycolatopsis antarcticus sp. nov., isolated from the surface of an Antarcticus brown macroalga.</title>
        <authorList>
            <person name="Wang J."/>
            <person name="Leiva S."/>
            <person name="Huang J."/>
            <person name="Huang Y."/>
        </authorList>
    </citation>
    <scope>NUCLEOTIDE SEQUENCE [LARGE SCALE GENOMIC DNA]</scope>
    <source>
        <strain evidence="3 4">AU-G6</strain>
    </source>
</reference>
<keyword evidence="2" id="KW-0472">Membrane</keyword>
<comment type="caution">
    <text evidence="3">The sequence shown here is derived from an EMBL/GenBank/DDBJ whole genome shotgun (WGS) entry which is preliminary data.</text>
</comment>
<evidence type="ECO:0008006" key="5">
    <source>
        <dbReference type="Google" id="ProtNLM"/>
    </source>
</evidence>
<evidence type="ECO:0000313" key="3">
    <source>
        <dbReference type="EMBL" id="OZM70571.1"/>
    </source>
</evidence>
<organism evidence="3 4">
    <name type="scientific">Amycolatopsis antarctica</name>
    <dbReference type="NCBI Taxonomy" id="1854586"/>
    <lineage>
        <taxon>Bacteria</taxon>
        <taxon>Bacillati</taxon>
        <taxon>Actinomycetota</taxon>
        <taxon>Actinomycetes</taxon>
        <taxon>Pseudonocardiales</taxon>
        <taxon>Pseudonocardiaceae</taxon>
        <taxon>Amycolatopsis</taxon>
    </lineage>
</organism>
<name>A0A263CWV2_9PSEU</name>
<dbReference type="InterPro" id="IPR024244">
    <property type="entry name" value="DUF2537"/>
</dbReference>
<dbReference type="InParanoid" id="A0A263CWV2"/>
<keyword evidence="2" id="KW-0812">Transmembrane</keyword>
<evidence type="ECO:0000256" key="2">
    <source>
        <dbReference type="SAM" id="Phobius"/>
    </source>
</evidence>
<dbReference type="OrthoDB" id="3573230at2"/>
<keyword evidence="4" id="KW-1185">Reference proteome</keyword>
<evidence type="ECO:0000256" key="1">
    <source>
        <dbReference type="SAM" id="MobiDB-lite"/>
    </source>
</evidence>
<feature type="transmembrane region" description="Helical" evidence="2">
    <location>
        <begin position="210"/>
        <end position="232"/>
    </location>
</feature>
<feature type="transmembrane region" description="Helical" evidence="2">
    <location>
        <begin position="152"/>
        <end position="178"/>
    </location>
</feature>
<gene>
    <name evidence="3" type="ORF">CFN78_24520</name>
</gene>
<dbReference type="Pfam" id="PF10801">
    <property type="entry name" value="DUF2537"/>
    <property type="match status" value="1"/>
</dbReference>
<feature type="region of interest" description="Disordered" evidence="1">
    <location>
        <begin position="49"/>
        <end position="75"/>
    </location>
</feature>
<evidence type="ECO:0000313" key="4">
    <source>
        <dbReference type="Proteomes" id="UP000242444"/>
    </source>
</evidence>
<dbReference type="AlphaFoldDB" id="A0A263CWV2"/>
<dbReference type="Proteomes" id="UP000242444">
    <property type="component" value="Unassembled WGS sequence"/>
</dbReference>
<keyword evidence="2" id="KW-1133">Transmembrane helix</keyword>
<proteinExistence type="predicted"/>
<feature type="transmembrane region" description="Helical" evidence="2">
    <location>
        <begin position="184"/>
        <end position="203"/>
    </location>
</feature>
<accession>A0A263CWV2</accession>
<protein>
    <recommendedName>
        <fullName evidence="5">DUF2537 domain-containing protein</fullName>
    </recommendedName>
</protein>
<dbReference type="RefSeq" id="WP_094865383.1">
    <property type="nucleotide sequence ID" value="NZ_NKYE01000019.1"/>
</dbReference>
<sequence>MELRIQGEQAVLVGRTGTRERQVDPRTLPLEPGLTEALREWARVASAVRRAGTDPGEPAAGTRPGSAGDADEDAAAGAVVSQRGRQLAARLAATMGVAVSYADPVTGAVSLIAPPAPAAPHGPGQAVPVPGVVRRFGRMFQAERYAPEPTPWATGLVVAAFVGVVVLVAIVALTSALAGETSGWLAIGAALVVTAGLAPSLWLGRRLPILRWVVLGAAAGLALSWIPVLVLAF</sequence>
<dbReference type="EMBL" id="NKYE01000019">
    <property type="protein sequence ID" value="OZM70571.1"/>
    <property type="molecule type" value="Genomic_DNA"/>
</dbReference>